<evidence type="ECO:0000313" key="2">
    <source>
        <dbReference type="EMBL" id="ADV63045.1"/>
    </source>
</evidence>
<name>E8QXJ7_ISOPI</name>
<dbReference type="AlphaFoldDB" id="E8QXJ7"/>
<dbReference type="InParanoid" id="E8QXJ7"/>
<keyword evidence="1" id="KW-0472">Membrane</keyword>
<dbReference type="KEGG" id="ipa:Isop_2472"/>
<reference evidence="2 3" key="2">
    <citation type="journal article" date="2011" name="Stand. Genomic Sci.">
        <title>Complete genome sequence of Isosphaera pallida type strain (IS1B).</title>
        <authorList>
            <consortium name="US DOE Joint Genome Institute (JGI-PGF)"/>
            <person name="Goker M."/>
            <person name="Cleland D."/>
            <person name="Saunders E."/>
            <person name="Lapidus A."/>
            <person name="Nolan M."/>
            <person name="Lucas S."/>
            <person name="Hammon N."/>
            <person name="Deshpande S."/>
            <person name="Cheng J.F."/>
            <person name="Tapia R."/>
            <person name="Han C."/>
            <person name="Goodwin L."/>
            <person name="Pitluck S."/>
            <person name="Liolios K."/>
            <person name="Pagani I."/>
            <person name="Ivanova N."/>
            <person name="Mavromatis K."/>
            <person name="Pati A."/>
            <person name="Chen A."/>
            <person name="Palaniappan K."/>
            <person name="Land M."/>
            <person name="Hauser L."/>
            <person name="Chang Y.J."/>
            <person name="Jeffries C.D."/>
            <person name="Detter J.C."/>
            <person name="Beck B."/>
            <person name="Woyke T."/>
            <person name="Bristow J."/>
            <person name="Eisen J.A."/>
            <person name="Markowitz V."/>
            <person name="Hugenholtz P."/>
            <person name="Kyrpides N.C."/>
            <person name="Klenk H.P."/>
        </authorList>
    </citation>
    <scope>NUCLEOTIDE SEQUENCE [LARGE SCALE GENOMIC DNA]</scope>
    <source>
        <strain evidence="3">ATCC 43644 / DSM 9630 / IS1B</strain>
    </source>
</reference>
<dbReference type="Proteomes" id="UP000008631">
    <property type="component" value="Chromosome"/>
</dbReference>
<feature type="transmembrane region" description="Helical" evidence="1">
    <location>
        <begin position="38"/>
        <end position="57"/>
    </location>
</feature>
<reference key="1">
    <citation type="submission" date="2010-11" db="EMBL/GenBank/DDBJ databases">
        <title>The complete sequence of chromosome of Isophaera pallida ATCC 43644.</title>
        <authorList>
            <consortium name="US DOE Joint Genome Institute (JGI-PGF)"/>
            <person name="Lucas S."/>
            <person name="Copeland A."/>
            <person name="Lapidus A."/>
            <person name="Bruce D."/>
            <person name="Goodwin L."/>
            <person name="Pitluck S."/>
            <person name="Kyrpides N."/>
            <person name="Mavromatis K."/>
            <person name="Pagani I."/>
            <person name="Ivanova N."/>
            <person name="Saunders E."/>
            <person name="Brettin T."/>
            <person name="Detter J.C."/>
            <person name="Han C."/>
            <person name="Tapia R."/>
            <person name="Land M."/>
            <person name="Hauser L."/>
            <person name="Markowitz V."/>
            <person name="Cheng J.-F."/>
            <person name="Hugenholtz P."/>
            <person name="Woyke T."/>
            <person name="Wu D."/>
            <person name="Eisen J.A."/>
        </authorList>
    </citation>
    <scope>NUCLEOTIDE SEQUENCE</scope>
    <source>
        <strain>ATCC 43644</strain>
    </source>
</reference>
<accession>E8QXJ7</accession>
<protein>
    <submittedName>
        <fullName evidence="2">Uncharacterized protein</fullName>
    </submittedName>
</protein>
<evidence type="ECO:0000313" key="3">
    <source>
        <dbReference type="Proteomes" id="UP000008631"/>
    </source>
</evidence>
<feature type="transmembrane region" description="Helical" evidence="1">
    <location>
        <begin position="12"/>
        <end position="31"/>
    </location>
</feature>
<dbReference type="EMBL" id="CP002353">
    <property type="protein sequence ID" value="ADV63045.1"/>
    <property type="molecule type" value="Genomic_DNA"/>
</dbReference>
<feature type="transmembrane region" description="Helical" evidence="1">
    <location>
        <begin position="100"/>
        <end position="122"/>
    </location>
</feature>
<feature type="transmembrane region" description="Helical" evidence="1">
    <location>
        <begin position="69"/>
        <end position="88"/>
    </location>
</feature>
<keyword evidence="1" id="KW-0812">Transmembrane</keyword>
<feature type="transmembrane region" description="Helical" evidence="1">
    <location>
        <begin position="151"/>
        <end position="171"/>
    </location>
</feature>
<organism evidence="2 3">
    <name type="scientific">Isosphaera pallida (strain ATCC 43644 / DSM 9630 / IS1B)</name>
    <dbReference type="NCBI Taxonomy" id="575540"/>
    <lineage>
        <taxon>Bacteria</taxon>
        <taxon>Pseudomonadati</taxon>
        <taxon>Planctomycetota</taxon>
        <taxon>Planctomycetia</taxon>
        <taxon>Isosphaerales</taxon>
        <taxon>Isosphaeraceae</taxon>
        <taxon>Isosphaera</taxon>
    </lineage>
</organism>
<keyword evidence="1" id="KW-1133">Transmembrane helix</keyword>
<dbReference type="HOGENOM" id="CLU_1413474_0_0_0"/>
<keyword evidence="3" id="KW-1185">Reference proteome</keyword>
<sequence length="192" mass="20369">MAWGHPDPPSLLRLLIDAIGGAVEGVVVGLAAGVVVALVNVFVGVLTLFCCVFFLLYPLLIPVTLHGPLFGAVAGLVAGGLAALQARLDVARGRIHRRPWGPMIASGTVAFLAAGILITWGARVHPEFRLDWGLSTLPVHQAFTLGETYEVAVAVGSLLAAGLGVFVAWFVHQRRRRAWTAKQPRSTVPDLD</sequence>
<proteinExistence type="predicted"/>
<gene>
    <name evidence="2" type="ordered locus">Isop_2472</name>
</gene>
<dbReference type="RefSeq" id="WP_013565333.1">
    <property type="nucleotide sequence ID" value="NC_014962.1"/>
</dbReference>
<evidence type="ECO:0000256" key="1">
    <source>
        <dbReference type="SAM" id="Phobius"/>
    </source>
</evidence>